<dbReference type="OrthoDB" id="1645729at2"/>
<dbReference type="AlphaFoldDB" id="A0A1H2ZYH6"/>
<reference evidence="1 2" key="1">
    <citation type="submission" date="2016-10" db="EMBL/GenBank/DDBJ databases">
        <authorList>
            <person name="de Groot N.N."/>
        </authorList>
    </citation>
    <scope>NUCLEOTIDE SEQUENCE [LARGE SCALE GENOMIC DNA]</scope>
    <source>
        <strain evidence="1 2">DSM 45610</strain>
    </source>
</reference>
<dbReference type="STRING" id="1048340.SAMN05444487_11256"/>
<protein>
    <submittedName>
        <fullName evidence="1">Uncharacterized protein YneR</fullName>
    </submittedName>
</protein>
<proteinExistence type="predicted"/>
<keyword evidence="2" id="KW-1185">Reference proteome</keyword>
<evidence type="ECO:0000313" key="1">
    <source>
        <dbReference type="EMBL" id="SDX22416.1"/>
    </source>
</evidence>
<dbReference type="InterPro" id="IPR035903">
    <property type="entry name" value="HesB-like_dom_sf"/>
</dbReference>
<dbReference type="Proteomes" id="UP000198534">
    <property type="component" value="Unassembled WGS sequence"/>
</dbReference>
<evidence type="ECO:0000313" key="2">
    <source>
        <dbReference type="Proteomes" id="UP000198534"/>
    </source>
</evidence>
<gene>
    <name evidence="1" type="ORF">SAMN05444487_11256</name>
</gene>
<name>A0A1H2ZYH6_9BACL</name>
<accession>A0A1H2ZYH6</accession>
<dbReference type="SUPFAM" id="SSF89360">
    <property type="entry name" value="HesB-like domain"/>
    <property type="match status" value="1"/>
</dbReference>
<organism evidence="1 2">
    <name type="scientific">Marininema mesophilum</name>
    <dbReference type="NCBI Taxonomy" id="1048340"/>
    <lineage>
        <taxon>Bacteria</taxon>
        <taxon>Bacillati</taxon>
        <taxon>Bacillota</taxon>
        <taxon>Bacilli</taxon>
        <taxon>Bacillales</taxon>
        <taxon>Thermoactinomycetaceae</taxon>
        <taxon>Marininema</taxon>
    </lineage>
</organism>
<sequence length="101" mass="11817">MGIEITPTALHWFQRELSLGEGDALRFDVRYDDSLSIGRNPNGFSLRLTVEKPRHPGLQTVEEGITFFIEEDELWFLDGNDLRVDYDEQEDELLYEVRDPE</sequence>
<dbReference type="RefSeq" id="WP_091741220.1">
    <property type="nucleotide sequence ID" value="NZ_FNNQ01000012.1"/>
</dbReference>
<dbReference type="EMBL" id="FNNQ01000012">
    <property type="protein sequence ID" value="SDX22416.1"/>
    <property type="molecule type" value="Genomic_DNA"/>
</dbReference>